<protein>
    <submittedName>
        <fullName evidence="2">Uncharacterized protein</fullName>
    </submittedName>
</protein>
<feature type="transmembrane region" description="Helical" evidence="1">
    <location>
        <begin position="13"/>
        <end position="31"/>
    </location>
</feature>
<gene>
    <name evidence="2" type="ORF">MNBD_CHLOROFLEXI01-397</name>
</gene>
<name>A0A3B0V495_9ZZZZ</name>
<keyword evidence="1" id="KW-0472">Membrane</keyword>
<evidence type="ECO:0000313" key="2">
    <source>
        <dbReference type="EMBL" id="VAW35710.1"/>
    </source>
</evidence>
<dbReference type="EMBL" id="UOEU01000599">
    <property type="protein sequence ID" value="VAW35710.1"/>
    <property type="molecule type" value="Genomic_DNA"/>
</dbReference>
<keyword evidence="1" id="KW-1133">Transmembrane helix</keyword>
<organism evidence="2">
    <name type="scientific">hydrothermal vent metagenome</name>
    <dbReference type="NCBI Taxonomy" id="652676"/>
    <lineage>
        <taxon>unclassified sequences</taxon>
        <taxon>metagenomes</taxon>
        <taxon>ecological metagenomes</taxon>
    </lineage>
</organism>
<accession>A0A3B0V495</accession>
<sequence>MDQFYVFILRNDVWIYIVSALGLFWYLNELIRAQRQLNVAIFNLEKERNSQIRSTALLMIATLLAIVGGVYYVNSQVAPTLSPLLLQSATPTPDIFRTPLASPTPLLTRQPTVTPPLVPTITLAGNPGDPAPNPADVEATVDVTATTVGTPLPTPTPSVGCTIQLNISDPRNGSVASGTIMFNGTAVFDDFGYYTLEANGPQTGGQWASLLGRNITQQVEDGFLGSVNLSQWESGPYLIRLSAADQTENIIAQCVIQITLQQ</sequence>
<dbReference type="AlphaFoldDB" id="A0A3B0V495"/>
<evidence type="ECO:0000256" key="1">
    <source>
        <dbReference type="SAM" id="Phobius"/>
    </source>
</evidence>
<feature type="transmembrane region" description="Helical" evidence="1">
    <location>
        <begin position="52"/>
        <end position="73"/>
    </location>
</feature>
<keyword evidence="1" id="KW-0812">Transmembrane</keyword>
<proteinExistence type="predicted"/>
<reference evidence="2" key="1">
    <citation type="submission" date="2018-06" db="EMBL/GenBank/DDBJ databases">
        <authorList>
            <person name="Zhirakovskaya E."/>
        </authorList>
    </citation>
    <scope>NUCLEOTIDE SEQUENCE</scope>
</reference>